<dbReference type="RefSeq" id="WP_188554714.1">
    <property type="nucleotide sequence ID" value="NZ_BMGT01000003.1"/>
</dbReference>
<reference evidence="7" key="2">
    <citation type="submission" date="2020-09" db="EMBL/GenBank/DDBJ databases">
        <authorList>
            <person name="Sun Q."/>
            <person name="Zhou Y."/>
        </authorList>
    </citation>
    <scope>NUCLEOTIDE SEQUENCE</scope>
    <source>
        <strain evidence="7">CGMCC 1.12997</strain>
    </source>
</reference>
<sequence length="300" mass="33262">MRRFLRISSVFHRTLLSVLDHDCLNVAQSAAYSAMISLFPALIIAAAFIGFVPGMAPLRFQLALFFNSILPSDVTPLLQSYFETTHHSPKSIRAIIFGILVSVTGASSVIATFMEGFRRAHNLPPDCWTFWQRRARAFALVPLSLIPLAIASLLVVFGHFLISSWMAMHIMPSIRTPVYVIAVIVRWLIAFTGSIGIIALIYHMGTPMRQSWKRTIPGAILATAMWFLTTLVFGWYVTRFANYSQVYGSLGAGIALLFWLYIISLSVLCGAEFNAQCNAHFFPPVPTDSTLSNPQTLPTG</sequence>
<dbReference type="PANTHER" id="PTHR30213:SF0">
    <property type="entry name" value="UPF0761 MEMBRANE PROTEIN YIHY"/>
    <property type="match status" value="1"/>
</dbReference>
<evidence type="ECO:0008006" key="9">
    <source>
        <dbReference type="Google" id="ProtNLM"/>
    </source>
</evidence>
<feature type="transmembrane region" description="Helical" evidence="6">
    <location>
        <begin position="94"/>
        <end position="117"/>
    </location>
</feature>
<dbReference type="NCBIfam" id="TIGR00765">
    <property type="entry name" value="yihY_not_rbn"/>
    <property type="match status" value="1"/>
</dbReference>
<dbReference type="Pfam" id="PF03631">
    <property type="entry name" value="Virul_fac_BrkB"/>
    <property type="match status" value="1"/>
</dbReference>
<keyword evidence="5 6" id="KW-0472">Membrane</keyword>
<name>A0A917M8J5_9BACT</name>
<keyword evidence="8" id="KW-1185">Reference proteome</keyword>
<evidence type="ECO:0000256" key="2">
    <source>
        <dbReference type="ARBA" id="ARBA00022475"/>
    </source>
</evidence>
<evidence type="ECO:0000256" key="4">
    <source>
        <dbReference type="ARBA" id="ARBA00022989"/>
    </source>
</evidence>
<feature type="transmembrane region" description="Helical" evidence="6">
    <location>
        <begin position="178"/>
        <end position="204"/>
    </location>
</feature>
<keyword evidence="2" id="KW-1003">Cell membrane</keyword>
<evidence type="ECO:0000256" key="1">
    <source>
        <dbReference type="ARBA" id="ARBA00004651"/>
    </source>
</evidence>
<feature type="transmembrane region" description="Helical" evidence="6">
    <location>
        <begin position="138"/>
        <end position="166"/>
    </location>
</feature>
<dbReference type="GO" id="GO:0005886">
    <property type="term" value="C:plasma membrane"/>
    <property type="evidence" value="ECO:0007669"/>
    <property type="project" value="UniProtKB-SubCell"/>
</dbReference>
<dbReference type="Proteomes" id="UP000647241">
    <property type="component" value="Unassembled WGS sequence"/>
</dbReference>
<evidence type="ECO:0000256" key="3">
    <source>
        <dbReference type="ARBA" id="ARBA00022692"/>
    </source>
</evidence>
<evidence type="ECO:0000256" key="5">
    <source>
        <dbReference type="ARBA" id="ARBA00023136"/>
    </source>
</evidence>
<feature type="transmembrane region" description="Helical" evidence="6">
    <location>
        <begin position="216"/>
        <end position="238"/>
    </location>
</feature>
<dbReference type="InterPro" id="IPR017039">
    <property type="entry name" value="Virul_fac_BrkB"/>
</dbReference>
<evidence type="ECO:0000313" key="7">
    <source>
        <dbReference type="EMBL" id="GGG82042.1"/>
    </source>
</evidence>
<dbReference type="EMBL" id="BMGT01000003">
    <property type="protein sequence ID" value="GGG82042.1"/>
    <property type="molecule type" value="Genomic_DNA"/>
</dbReference>
<gene>
    <name evidence="7" type="ORF">GCM10011585_26930</name>
</gene>
<dbReference type="PIRSF" id="PIRSF035875">
    <property type="entry name" value="RNase_BN"/>
    <property type="match status" value="1"/>
</dbReference>
<dbReference type="AlphaFoldDB" id="A0A917M8J5"/>
<protein>
    <recommendedName>
        <fullName evidence="9">YihY family inner membrane protein</fullName>
    </recommendedName>
</protein>
<comment type="subcellular location">
    <subcellularLocation>
        <location evidence="1">Cell membrane</location>
        <topology evidence="1">Multi-pass membrane protein</topology>
    </subcellularLocation>
</comment>
<proteinExistence type="predicted"/>
<feature type="transmembrane region" description="Helical" evidence="6">
    <location>
        <begin position="250"/>
        <end position="271"/>
    </location>
</feature>
<feature type="transmembrane region" description="Helical" evidence="6">
    <location>
        <begin position="30"/>
        <end position="52"/>
    </location>
</feature>
<keyword evidence="4 6" id="KW-1133">Transmembrane helix</keyword>
<accession>A0A917M8J5</accession>
<comment type="caution">
    <text evidence="7">The sequence shown here is derived from an EMBL/GenBank/DDBJ whole genome shotgun (WGS) entry which is preliminary data.</text>
</comment>
<keyword evidence="3 6" id="KW-0812">Transmembrane</keyword>
<evidence type="ECO:0000313" key="8">
    <source>
        <dbReference type="Proteomes" id="UP000647241"/>
    </source>
</evidence>
<dbReference type="PANTHER" id="PTHR30213">
    <property type="entry name" value="INNER MEMBRANE PROTEIN YHJD"/>
    <property type="match status" value="1"/>
</dbReference>
<evidence type="ECO:0000256" key="6">
    <source>
        <dbReference type="SAM" id="Phobius"/>
    </source>
</evidence>
<organism evidence="7 8">
    <name type="scientific">Edaphobacter dinghuensis</name>
    <dbReference type="NCBI Taxonomy" id="1560005"/>
    <lineage>
        <taxon>Bacteria</taxon>
        <taxon>Pseudomonadati</taxon>
        <taxon>Acidobacteriota</taxon>
        <taxon>Terriglobia</taxon>
        <taxon>Terriglobales</taxon>
        <taxon>Acidobacteriaceae</taxon>
        <taxon>Edaphobacter</taxon>
    </lineage>
</organism>
<reference evidence="7" key="1">
    <citation type="journal article" date="2014" name="Int. J. Syst. Evol. Microbiol.">
        <title>Complete genome sequence of Corynebacterium casei LMG S-19264T (=DSM 44701T), isolated from a smear-ripened cheese.</title>
        <authorList>
            <consortium name="US DOE Joint Genome Institute (JGI-PGF)"/>
            <person name="Walter F."/>
            <person name="Albersmeier A."/>
            <person name="Kalinowski J."/>
            <person name="Ruckert C."/>
        </authorList>
    </citation>
    <scope>NUCLEOTIDE SEQUENCE</scope>
    <source>
        <strain evidence="7">CGMCC 1.12997</strain>
    </source>
</reference>